<sequence>MPLYFAYGSNMDAAAMGKRCPNAHALGRARLAGHRFFIMAEGFASIVLDRNAEVHGVLYRLALSDIGPLDRYEETERGLYRKITQPVLRASGGPVRALVYVGRSSGAGRPLPGYMDSIVCAANAWTMPRAYIASLESLAKTARRATRNEAGPGDYLNSHY</sequence>
<reference evidence="2 3" key="1">
    <citation type="submission" date="2023-10" db="EMBL/GenBank/DDBJ databases">
        <title>Novel methanotroph of the genus Methylocapsa from a subarctic wetland.</title>
        <authorList>
            <person name="Belova S.E."/>
            <person name="Oshkin I.Y."/>
            <person name="Miroshnikov K."/>
            <person name="Dedysh S.N."/>
        </authorList>
    </citation>
    <scope>NUCLEOTIDE SEQUENCE [LARGE SCALE GENOMIC DNA]</scope>
    <source>
        <strain evidence="2 3">RX1</strain>
    </source>
</reference>
<dbReference type="InterPro" id="IPR013024">
    <property type="entry name" value="GGCT-like"/>
</dbReference>
<protein>
    <submittedName>
        <fullName evidence="2">Gamma-glutamylcyclotransferase family protein</fullName>
    </submittedName>
</protein>
<proteinExistence type="predicted"/>
<dbReference type="PANTHER" id="PTHR12935">
    <property type="entry name" value="GAMMA-GLUTAMYLCYCLOTRANSFERASE"/>
    <property type="match status" value="1"/>
</dbReference>
<organism evidence="2 3">
    <name type="scientific">Methylocapsa polymorpha</name>
    <dbReference type="NCBI Taxonomy" id="3080828"/>
    <lineage>
        <taxon>Bacteria</taxon>
        <taxon>Pseudomonadati</taxon>
        <taxon>Pseudomonadota</taxon>
        <taxon>Alphaproteobacteria</taxon>
        <taxon>Hyphomicrobiales</taxon>
        <taxon>Beijerinckiaceae</taxon>
        <taxon>Methylocapsa</taxon>
    </lineage>
</organism>
<dbReference type="InterPro" id="IPR036568">
    <property type="entry name" value="GGCT-like_sf"/>
</dbReference>
<dbReference type="PANTHER" id="PTHR12935:SF0">
    <property type="entry name" value="GAMMA-GLUTAMYLCYCLOTRANSFERASE"/>
    <property type="match status" value="1"/>
</dbReference>
<evidence type="ECO:0000256" key="1">
    <source>
        <dbReference type="ARBA" id="ARBA00023239"/>
    </source>
</evidence>
<dbReference type="InterPro" id="IPR017939">
    <property type="entry name" value="G-Glutamylcylcotransferase"/>
</dbReference>
<dbReference type="SUPFAM" id="SSF110857">
    <property type="entry name" value="Gamma-glutamyl cyclotransferase-like"/>
    <property type="match status" value="1"/>
</dbReference>
<dbReference type="CDD" id="cd06661">
    <property type="entry name" value="GGCT_like"/>
    <property type="match status" value="1"/>
</dbReference>
<dbReference type="EMBL" id="CP136862">
    <property type="protein sequence ID" value="WOJ88473.1"/>
    <property type="molecule type" value="Genomic_DNA"/>
</dbReference>
<dbReference type="RefSeq" id="WP_407337908.1">
    <property type="nucleotide sequence ID" value="NZ_CP136862.1"/>
</dbReference>
<dbReference type="Gene3D" id="3.10.490.10">
    <property type="entry name" value="Gamma-glutamyl cyclotransferase-like"/>
    <property type="match status" value="1"/>
</dbReference>
<dbReference type="Proteomes" id="UP001626536">
    <property type="component" value="Chromosome"/>
</dbReference>
<evidence type="ECO:0000313" key="2">
    <source>
        <dbReference type="EMBL" id="WOJ88473.1"/>
    </source>
</evidence>
<keyword evidence="1" id="KW-0456">Lyase</keyword>
<name>A0ABZ0HPB1_9HYPH</name>
<dbReference type="Pfam" id="PF13772">
    <property type="entry name" value="AIG2_2"/>
    <property type="match status" value="1"/>
</dbReference>
<accession>A0ABZ0HPB1</accession>
<gene>
    <name evidence="2" type="ORF">RZS28_11620</name>
</gene>
<keyword evidence="3" id="KW-1185">Reference proteome</keyword>
<evidence type="ECO:0000313" key="3">
    <source>
        <dbReference type="Proteomes" id="UP001626536"/>
    </source>
</evidence>